<evidence type="ECO:0000256" key="2">
    <source>
        <dbReference type="ARBA" id="ARBA00022795"/>
    </source>
</evidence>
<keyword evidence="3" id="KW-0694">RNA-binding</keyword>
<evidence type="ECO:0000313" key="5">
    <source>
        <dbReference type="Proteomes" id="UP001596516"/>
    </source>
</evidence>
<evidence type="ECO:0000256" key="3">
    <source>
        <dbReference type="ARBA" id="ARBA00022884"/>
    </source>
</evidence>
<dbReference type="RefSeq" id="WP_377397325.1">
    <property type="nucleotide sequence ID" value="NZ_JBHTFQ010000001.1"/>
</dbReference>
<dbReference type="Pfam" id="PF07378">
    <property type="entry name" value="FlbT"/>
    <property type="match status" value="1"/>
</dbReference>
<keyword evidence="4" id="KW-0969">Cilium</keyword>
<dbReference type="Proteomes" id="UP001596516">
    <property type="component" value="Unassembled WGS sequence"/>
</dbReference>
<dbReference type="EMBL" id="JBHTFQ010000001">
    <property type="protein sequence ID" value="MFC7702618.1"/>
    <property type="molecule type" value="Genomic_DNA"/>
</dbReference>
<keyword evidence="5" id="KW-1185">Reference proteome</keyword>
<organism evidence="4 5">
    <name type="scientific">Plastorhodobacter daqingensis</name>
    <dbReference type="NCBI Taxonomy" id="1387281"/>
    <lineage>
        <taxon>Bacteria</taxon>
        <taxon>Pseudomonadati</taxon>
        <taxon>Pseudomonadota</taxon>
        <taxon>Alphaproteobacteria</taxon>
        <taxon>Rhodobacterales</taxon>
        <taxon>Paracoccaceae</taxon>
        <taxon>Plastorhodobacter</taxon>
    </lineage>
</organism>
<proteinExistence type="predicted"/>
<sequence length="134" mass="14772">MSGLVIKLAPKERILINGAVIENGDRRSKISIMTPNANILRLRDAIHPHEVTTPVRRVCYIAQLVLTGDADVDEARVQLLQGIEQLSQVLVDPDSRSHLSVATSAVISGEHYQTLKALRALLAREERLLASHPQ</sequence>
<evidence type="ECO:0000313" key="4">
    <source>
        <dbReference type="EMBL" id="MFC7702618.1"/>
    </source>
</evidence>
<accession>A0ABW2UH13</accession>
<keyword evidence="4" id="KW-0966">Cell projection</keyword>
<comment type="caution">
    <text evidence="4">The sequence shown here is derived from an EMBL/GenBank/DDBJ whole genome shotgun (WGS) entry which is preliminary data.</text>
</comment>
<keyword evidence="1" id="KW-0678">Repressor</keyword>
<dbReference type="NCBIfam" id="NF001995">
    <property type="entry name" value="PRK00794.1-1"/>
    <property type="match status" value="1"/>
</dbReference>
<name>A0ABW2UH13_9RHOB</name>
<gene>
    <name evidence="4" type="primary">flbT</name>
    <name evidence="4" type="ORF">ACFQXB_00235</name>
</gene>
<keyword evidence="4" id="KW-0282">Flagellum</keyword>
<reference evidence="5" key="1">
    <citation type="journal article" date="2019" name="Int. J. Syst. Evol. Microbiol.">
        <title>The Global Catalogue of Microorganisms (GCM) 10K type strain sequencing project: providing services to taxonomists for standard genome sequencing and annotation.</title>
        <authorList>
            <consortium name="The Broad Institute Genomics Platform"/>
            <consortium name="The Broad Institute Genome Sequencing Center for Infectious Disease"/>
            <person name="Wu L."/>
            <person name="Ma J."/>
        </authorList>
    </citation>
    <scope>NUCLEOTIDE SEQUENCE [LARGE SCALE GENOMIC DNA]</scope>
    <source>
        <strain evidence="5">CGMCC 1.12750</strain>
    </source>
</reference>
<protein>
    <submittedName>
        <fullName evidence="4">Flagellar biosynthesis repressor FlbT</fullName>
    </submittedName>
</protein>
<dbReference type="InterPro" id="IPR009967">
    <property type="entry name" value="Flagellum_FlbT"/>
</dbReference>
<keyword evidence="2" id="KW-1005">Bacterial flagellum biogenesis</keyword>
<evidence type="ECO:0000256" key="1">
    <source>
        <dbReference type="ARBA" id="ARBA00022491"/>
    </source>
</evidence>